<accession>A0A0N5CJT2</accession>
<evidence type="ECO:0000313" key="2">
    <source>
        <dbReference type="EMBL" id="VDM95220.1"/>
    </source>
</evidence>
<gene>
    <name evidence="2" type="ORF">TCLT_LOCUS301</name>
</gene>
<name>A0A0N5CJT2_THECL</name>
<reference evidence="2 3" key="2">
    <citation type="submission" date="2018-11" db="EMBL/GenBank/DDBJ databases">
        <authorList>
            <consortium name="Pathogen Informatics"/>
        </authorList>
    </citation>
    <scope>NUCLEOTIDE SEQUENCE [LARGE SCALE GENOMIC DNA]</scope>
</reference>
<evidence type="ECO:0000313" key="3">
    <source>
        <dbReference type="Proteomes" id="UP000276776"/>
    </source>
</evidence>
<dbReference type="AlphaFoldDB" id="A0A0N5CJT2"/>
<keyword evidence="1" id="KW-1133">Transmembrane helix</keyword>
<dbReference type="OrthoDB" id="5815623at2759"/>
<dbReference type="Proteomes" id="UP000276776">
    <property type="component" value="Unassembled WGS sequence"/>
</dbReference>
<keyword evidence="1" id="KW-0472">Membrane</keyword>
<dbReference type="WBParaSite" id="TCLT_0000030001-mRNA-1">
    <property type="protein sequence ID" value="TCLT_0000030001-mRNA-1"/>
    <property type="gene ID" value="TCLT_0000030001"/>
</dbReference>
<reference evidence="4" key="1">
    <citation type="submission" date="2017-02" db="UniProtKB">
        <authorList>
            <consortium name="WormBaseParasite"/>
        </authorList>
    </citation>
    <scope>IDENTIFICATION</scope>
</reference>
<keyword evidence="1" id="KW-0812">Transmembrane</keyword>
<keyword evidence="3" id="KW-1185">Reference proteome</keyword>
<feature type="transmembrane region" description="Helical" evidence="1">
    <location>
        <begin position="20"/>
        <end position="37"/>
    </location>
</feature>
<organism evidence="4">
    <name type="scientific">Thelazia callipaeda</name>
    <name type="common">Oriental eyeworm</name>
    <name type="synonym">Parasitic nematode</name>
    <dbReference type="NCBI Taxonomy" id="103827"/>
    <lineage>
        <taxon>Eukaryota</taxon>
        <taxon>Metazoa</taxon>
        <taxon>Ecdysozoa</taxon>
        <taxon>Nematoda</taxon>
        <taxon>Chromadorea</taxon>
        <taxon>Rhabditida</taxon>
        <taxon>Spirurina</taxon>
        <taxon>Spiruromorpha</taxon>
        <taxon>Thelazioidea</taxon>
        <taxon>Thelaziidae</taxon>
        <taxon>Thelazia</taxon>
    </lineage>
</organism>
<evidence type="ECO:0000313" key="4">
    <source>
        <dbReference type="WBParaSite" id="TCLT_0000030001-mRNA-1"/>
    </source>
</evidence>
<dbReference type="EMBL" id="UYYF01000019">
    <property type="protein sequence ID" value="VDM95220.1"/>
    <property type="molecule type" value="Genomic_DNA"/>
</dbReference>
<feature type="transmembrane region" description="Helical" evidence="1">
    <location>
        <begin position="49"/>
        <end position="71"/>
    </location>
</feature>
<evidence type="ECO:0000256" key="1">
    <source>
        <dbReference type="SAM" id="Phobius"/>
    </source>
</evidence>
<proteinExistence type="predicted"/>
<sequence>MFKYTPCEPEAKMLGCCRSFRPVVLFLFLSLCVLSVVSECKTFANIFTIIYYMIIVLVLMLCCICPPWRVLCECFLCSRCCAIDENGNFINFQEDEEHSVDEVKIRTEDDTVVSTMTKTGIFLSYPLI</sequence>
<dbReference type="OMA" id="ACCRRFN"/>
<protein>
    <submittedName>
        <fullName evidence="4">LITAF domain-containing protein</fullName>
    </submittedName>
</protein>